<name>A0A164HIM4_9NOCA</name>
<dbReference type="AlphaFoldDB" id="A0A164HIM4"/>
<keyword evidence="3" id="KW-1185">Reference proteome</keyword>
<accession>A0A164HIM4</accession>
<evidence type="ECO:0000313" key="2">
    <source>
        <dbReference type="EMBL" id="KZM68548.1"/>
    </source>
</evidence>
<comment type="caution">
    <text evidence="2">The sequence shown here is derived from an EMBL/GenBank/DDBJ whole genome shotgun (WGS) entry which is preliminary data.</text>
</comment>
<dbReference type="EMBL" id="LWGR01000021">
    <property type="protein sequence ID" value="KZM68548.1"/>
    <property type="molecule type" value="Genomic_DNA"/>
</dbReference>
<dbReference type="Gene3D" id="3.30.460.10">
    <property type="entry name" value="Beta Polymerase, domain 2"/>
    <property type="match status" value="1"/>
</dbReference>
<dbReference type="PANTHER" id="PTHR34822:SF1">
    <property type="entry name" value="GRPB FAMILY PROTEIN"/>
    <property type="match status" value="1"/>
</dbReference>
<dbReference type="GO" id="GO:0015937">
    <property type="term" value="P:coenzyme A biosynthetic process"/>
    <property type="evidence" value="ECO:0007669"/>
    <property type="project" value="UniProtKB-KW"/>
</dbReference>
<dbReference type="InterPro" id="IPR007344">
    <property type="entry name" value="GrpB/CoaE"/>
</dbReference>
<dbReference type="SUPFAM" id="SSF81301">
    <property type="entry name" value="Nucleotidyltransferase"/>
    <property type="match status" value="1"/>
</dbReference>
<dbReference type="InterPro" id="IPR043519">
    <property type="entry name" value="NT_sf"/>
</dbReference>
<protein>
    <recommendedName>
        <fullName evidence="4">GrpB family protein</fullName>
    </recommendedName>
</protein>
<sequence length="192" mass="21045">MGVGAFTVRQNAVVRAEWSEAQLGLVKGSVRVLESQPGWPKVFEQLASALRPALGDLAIAVEHVGSTSVPGLPAKPIVDIAIGLAADTQLVDVIAALAPLGYEFRGDKHQDGGWLFVFSTRPLYRVAHVHAVRYGDRQWRAYLRFRDRLRADPAAHRAYARLKRQLAAQHADNRQAYTSAKNSLIAELLSDA</sequence>
<dbReference type="PANTHER" id="PTHR34822">
    <property type="entry name" value="GRPB DOMAIN PROTEIN (AFU_ORTHOLOGUE AFUA_1G01530)"/>
    <property type="match status" value="1"/>
</dbReference>
<proteinExistence type="predicted"/>
<reference evidence="2 3" key="1">
    <citation type="submission" date="2016-04" db="EMBL/GenBank/DDBJ databases">
        <authorList>
            <person name="Evans L.H."/>
            <person name="Alamgir A."/>
            <person name="Owens N."/>
            <person name="Weber N.D."/>
            <person name="Virtaneva K."/>
            <person name="Barbian K."/>
            <person name="Babar A."/>
            <person name="Rosenke K."/>
        </authorList>
    </citation>
    <scope>NUCLEOTIDE SEQUENCE [LARGE SCALE GENOMIC DNA]</scope>
    <source>
        <strain evidence="2 3">IFM 0406</strain>
    </source>
</reference>
<evidence type="ECO:0000256" key="1">
    <source>
        <dbReference type="ARBA" id="ARBA00022993"/>
    </source>
</evidence>
<dbReference type="Pfam" id="PF04229">
    <property type="entry name" value="GrpB"/>
    <property type="match status" value="1"/>
</dbReference>
<evidence type="ECO:0000313" key="3">
    <source>
        <dbReference type="Proteomes" id="UP000076512"/>
    </source>
</evidence>
<organism evidence="2 3">
    <name type="scientific">Nocardia terpenica</name>
    <dbReference type="NCBI Taxonomy" id="455432"/>
    <lineage>
        <taxon>Bacteria</taxon>
        <taxon>Bacillati</taxon>
        <taxon>Actinomycetota</taxon>
        <taxon>Actinomycetes</taxon>
        <taxon>Mycobacteriales</taxon>
        <taxon>Nocardiaceae</taxon>
        <taxon>Nocardia</taxon>
    </lineage>
</organism>
<evidence type="ECO:0008006" key="4">
    <source>
        <dbReference type="Google" id="ProtNLM"/>
    </source>
</evidence>
<gene>
    <name evidence="2" type="ORF">AWN90_11845</name>
</gene>
<keyword evidence="1" id="KW-0173">Coenzyme A biosynthesis</keyword>
<dbReference type="Proteomes" id="UP000076512">
    <property type="component" value="Unassembled WGS sequence"/>
</dbReference>